<feature type="non-terminal residue" evidence="1">
    <location>
        <position position="302"/>
    </location>
</feature>
<evidence type="ECO:0000313" key="1">
    <source>
        <dbReference type="EMBL" id="GAH32388.1"/>
    </source>
</evidence>
<comment type="caution">
    <text evidence="1">The sequence shown here is derived from an EMBL/GenBank/DDBJ whole genome shotgun (WGS) entry which is preliminary data.</text>
</comment>
<dbReference type="AlphaFoldDB" id="X1GH77"/>
<reference evidence="1" key="1">
    <citation type="journal article" date="2014" name="Front. Microbiol.">
        <title>High frequency of phylogenetically diverse reductive dehalogenase-homologous genes in deep subseafloor sedimentary metagenomes.</title>
        <authorList>
            <person name="Kawai M."/>
            <person name="Futagami T."/>
            <person name="Toyoda A."/>
            <person name="Takaki Y."/>
            <person name="Nishi S."/>
            <person name="Hori S."/>
            <person name="Arai W."/>
            <person name="Tsubouchi T."/>
            <person name="Morono Y."/>
            <person name="Uchiyama I."/>
            <person name="Ito T."/>
            <person name="Fujiyama A."/>
            <person name="Inagaki F."/>
            <person name="Takami H."/>
        </authorList>
    </citation>
    <scope>NUCLEOTIDE SEQUENCE</scope>
    <source>
        <strain evidence="1">Expedition CK06-06</strain>
    </source>
</reference>
<dbReference type="EMBL" id="BARU01010362">
    <property type="protein sequence ID" value="GAH32388.1"/>
    <property type="molecule type" value="Genomic_DNA"/>
</dbReference>
<sequence>LLIDFIKKVVSESLGFIKCPISLLSNQDRNKFDFYLRRKILQTDIENLPSRLLKMGASKEILYEQIDRLKIQSEKYTKNMQYKLKLLEILVYNFSFELRNEMEFYQKWKIGLDEYIKNILDECLEANTDYQVDFLILGYIFYQKYLDKAKFLEICEELYYYYPDDENFLETLIKSYYNQEILNLNKVARITDEMIDAFPNNLFFNFSKFILNLIHQQNEVSKNLLKKKLLEILKIEVPNDKLIEVIYFYLQVLKRKGMNKISLDILEVLIEKIQSNDLNWIYGEYLLFNQDYVRAIEIFLKL</sequence>
<feature type="non-terminal residue" evidence="1">
    <location>
        <position position="1"/>
    </location>
</feature>
<organism evidence="1">
    <name type="scientific">marine sediment metagenome</name>
    <dbReference type="NCBI Taxonomy" id="412755"/>
    <lineage>
        <taxon>unclassified sequences</taxon>
        <taxon>metagenomes</taxon>
        <taxon>ecological metagenomes</taxon>
    </lineage>
</organism>
<accession>X1GH77</accession>
<proteinExistence type="predicted"/>
<gene>
    <name evidence="1" type="ORF">S03H2_19781</name>
</gene>
<protein>
    <submittedName>
        <fullName evidence="1">Uncharacterized protein</fullName>
    </submittedName>
</protein>
<name>X1GH77_9ZZZZ</name>